<dbReference type="GO" id="GO:0017025">
    <property type="term" value="F:TBP-class protein binding"/>
    <property type="evidence" value="ECO:0007669"/>
    <property type="project" value="InterPro"/>
</dbReference>
<dbReference type="InterPro" id="IPR040240">
    <property type="entry name" value="TAF1"/>
</dbReference>
<keyword evidence="4 7" id="KW-0103">Bromodomain</keyword>
<dbReference type="GO" id="GO:0004402">
    <property type="term" value="F:histone acetyltransferase activity"/>
    <property type="evidence" value="ECO:0007669"/>
    <property type="project" value="InterPro"/>
</dbReference>
<protein>
    <submittedName>
        <fullName evidence="11">Transcription initiation factor TFIID subunit 1</fullName>
    </submittedName>
</protein>
<dbReference type="PROSITE" id="PS50014">
    <property type="entry name" value="BROMODOMAIN_2"/>
    <property type="match status" value="2"/>
</dbReference>
<feature type="region of interest" description="Disordered" evidence="9">
    <location>
        <begin position="337"/>
        <end position="361"/>
    </location>
</feature>
<dbReference type="Proteomes" id="UP001054837">
    <property type="component" value="Unassembled WGS sequence"/>
</dbReference>
<feature type="domain" description="Bromo" evidence="10">
    <location>
        <begin position="1211"/>
        <end position="1281"/>
    </location>
</feature>
<name>A0AAV4TE71_9ARAC</name>
<sequence length="1608" mass="185645">MEDEDASSSDWVSKSPSAIDYYDFNELCEDEEENNTISEFSEQKDKIAESRILTVISDSIAANEKNVENSPKNTSGKPLAGVLPEKYKNVNVKSLVPHFEFEKVLRFLKVFGPGKPSSLPNNWRKKRKNPPIKVSEPLKELEVESDDEIKFLNYQEPKPKPSSSTNESLNKNKLDNGWRHGPAKLWYDMSEVPENAPTYDYGFKLRDDSCEEQFECEDDVPAEAFLMVTQRQWENDVIWDSDLVKKDVCKKAFSNNIRSGWLPYTRDSNMLSFRQRCAISTKSDAQITNKSVKDVTFNMFPEENEKLNYYRWEEQVIWDSEAMSSICYPKALEPDPDIIIDVPEDEPPPRPDSPELIKDKKDKKFRPVVEKPVEEDENICTTNSKDNFYNISNDEYYNPKISQETVLKPSGMLLQHSIPATELRSQLFPTHLTEMELRSFHRPQLKDYPYARFALVKKPCAVYSLTRYIQQEKLKIQKEIKDSGGGTMFFMRKFDDLSGKDCTLVLFEFSEQFPPLMNQIGMASKIKNYYRRTPGIETSKPKYKYGEIVCAHTSPFLGNLRQGQSLQTYENNLFRAPIYEHSLRSTDFLVILYKKRYFIRLFDAVFCVGQELPLTEVPAPKSEKANNFAREFLNLHIYRLFRKSKCDPPRLKMEDLRKAFPLCKESSVRKRLSQCANFNRAGGDSKCWVLKSNFRLPPEEETRTLVTPEKCCAYYSMLAAEQRWKDIEFHAKFQNLTEQKEEVLRKKIDDENKTFPWNTTQAFISAMKGKCLLDLWGSADPTGCGEGFSFVKLPIKPQFSKDDSFSQNSIKRLVKGTDADLRRLSLKNAYKLLKNFNMRDEDLKNMSRWQIINLVRVKSTQLAKMGEEGNTKFARGNLHSQAEHFRKYKEDCQRIFEIQNEVLSSAEVLSSDEESSDESDMEECGKRLENMILNKKSAAELQYESEEAGRKELKKILYSEAPRAASPKNEKVKQNEVKYADKLLKIYRTYRNDGREYVRAVIVRNPETIQRYIEIRDKKDDNYIRENYLTEKTKEDIRKEKRRLQDQLRRIKRNELKMNNKAPPKMKKMESSQSLKVTCGACGAAGHMRTNKACPLYASSPSVPSLPGSMNDEPREVEETIVQEDQNMVYMDGQKLFISKHLFKKEDEIRRKSLVIKIPKQALSGSNKKKRGRDERDAADYLNTPKAVRRMRVDPIVKLSSKFGEVIKKLKSMEESQPFWFPVDSKSAPTYHTIIKNPMDLETMKTKINNGEYKNREMFVGDMELIVNNSSSFNGKDSWLTRYANKMMDYFFRLLEEMDSEVIALEKLINPLLDSPLVALNFILKTIVNENLKTVRDSWPFHKPVDKRVAKGYYTIVKKPMDLDTISKKCESNEYRSEKAFLSDVTLILTNSKLFNGDSNNYTETAKEIVKMCHDALEMYGPQIENFKLEIKSGGQNDESEFEEEEDESEVKNNGLEPESPSRKIRFVVKDLNSCPSQNATNCNGDLDTTDVFVDVESMDMSVKNSNAKIYNVDYNSSEKIVNSSNSPCLFSSPLNLENDLESENHFTSSPPPTNNVHDFLPVNGIAASENVDGGNNFKPYSLINCDTICDDLMLSSDSEEEMQTVES</sequence>
<feature type="domain" description="Bromo" evidence="10">
    <location>
        <begin position="1333"/>
        <end position="1403"/>
    </location>
</feature>
<feature type="compositionally biased region" description="Acidic residues" evidence="9">
    <location>
        <begin position="1438"/>
        <end position="1449"/>
    </location>
</feature>
<dbReference type="SUPFAM" id="SSF47370">
    <property type="entry name" value="Bromodomain"/>
    <property type="match status" value="2"/>
</dbReference>
<evidence type="ECO:0000256" key="5">
    <source>
        <dbReference type="ARBA" id="ARBA00023163"/>
    </source>
</evidence>
<feature type="region of interest" description="Disordered" evidence="9">
    <location>
        <begin position="152"/>
        <end position="176"/>
    </location>
</feature>
<evidence type="ECO:0000256" key="4">
    <source>
        <dbReference type="ARBA" id="ARBA00023117"/>
    </source>
</evidence>
<comment type="subcellular location">
    <subcellularLocation>
        <location evidence="1">Nucleus</location>
    </subcellularLocation>
</comment>
<dbReference type="InterPro" id="IPR018359">
    <property type="entry name" value="Bromodomain_CS"/>
</dbReference>
<dbReference type="Pfam" id="PF15288">
    <property type="entry name" value="zf-CCHC_6"/>
    <property type="match status" value="1"/>
</dbReference>
<dbReference type="EMBL" id="BPLQ01009584">
    <property type="protein sequence ID" value="GIY44963.1"/>
    <property type="molecule type" value="Genomic_DNA"/>
</dbReference>
<evidence type="ECO:0000256" key="2">
    <source>
        <dbReference type="ARBA" id="ARBA00009064"/>
    </source>
</evidence>
<dbReference type="InterPro" id="IPR041670">
    <property type="entry name" value="Znf-CCHC_6"/>
</dbReference>
<evidence type="ECO:0000256" key="9">
    <source>
        <dbReference type="SAM" id="MobiDB-lite"/>
    </source>
</evidence>
<evidence type="ECO:0000259" key="10">
    <source>
        <dbReference type="PROSITE" id="PS50014"/>
    </source>
</evidence>
<keyword evidence="6" id="KW-0539">Nucleus</keyword>
<dbReference type="SMART" id="SM00297">
    <property type="entry name" value="BROMO"/>
    <property type="match status" value="2"/>
</dbReference>
<dbReference type="Gene3D" id="1.20.920.10">
    <property type="entry name" value="Bromodomain-like"/>
    <property type="match status" value="2"/>
</dbReference>
<evidence type="ECO:0000256" key="8">
    <source>
        <dbReference type="SAM" id="Coils"/>
    </source>
</evidence>
<comment type="similarity">
    <text evidence="2">Belongs to the TAF1 family.</text>
</comment>
<dbReference type="PROSITE" id="PS00633">
    <property type="entry name" value="BROMODOMAIN_1"/>
    <property type="match status" value="2"/>
</dbReference>
<dbReference type="InterPro" id="IPR001487">
    <property type="entry name" value="Bromodomain"/>
</dbReference>
<dbReference type="PRINTS" id="PR00503">
    <property type="entry name" value="BROMODOMAIN"/>
</dbReference>
<dbReference type="PANTHER" id="PTHR13900:SF0">
    <property type="entry name" value="TRANSCRIPTION INITIATION FACTOR TFIID SUBUNIT 1"/>
    <property type="match status" value="1"/>
</dbReference>
<evidence type="ECO:0000256" key="7">
    <source>
        <dbReference type="PROSITE-ProRule" id="PRU00035"/>
    </source>
</evidence>
<dbReference type="InterPro" id="IPR036427">
    <property type="entry name" value="Bromodomain-like_sf"/>
</dbReference>
<dbReference type="GO" id="GO:0051123">
    <property type="term" value="P:RNA polymerase II preinitiation complex assembly"/>
    <property type="evidence" value="ECO:0007669"/>
    <property type="project" value="TreeGrafter"/>
</dbReference>
<evidence type="ECO:0000256" key="1">
    <source>
        <dbReference type="ARBA" id="ARBA00004123"/>
    </source>
</evidence>
<dbReference type="PANTHER" id="PTHR13900">
    <property type="entry name" value="TRANSCRIPTION INITIATION FACTOR TFIID"/>
    <property type="match status" value="1"/>
</dbReference>
<keyword evidence="3" id="KW-0805">Transcription regulation</keyword>
<feature type="compositionally biased region" description="Basic and acidic residues" evidence="9">
    <location>
        <begin position="347"/>
        <end position="361"/>
    </location>
</feature>
<feature type="region of interest" description="Disordered" evidence="9">
    <location>
        <begin position="118"/>
        <end position="139"/>
    </location>
</feature>
<dbReference type="InterPro" id="IPR022591">
    <property type="entry name" value="TAF1_HAT_dom"/>
</dbReference>
<dbReference type="GO" id="GO:0005669">
    <property type="term" value="C:transcription factor TFIID complex"/>
    <property type="evidence" value="ECO:0007669"/>
    <property type="project" value="InterPro"/>
</dbReference>
<keyword evidence="12" id="KW-1185">Reference proteome</keyword>
<comment type="caution">
    <text evidence="11">The sequence shown here is derived from an EMBL/GenBank/DDBJ whole genome shotgun (WGS) entry which is preliminary data.</text>
</comment>
<accession>A0AAV4TE71</accession>
<organism evidence="11 12">
    <name type="scientific">Caerostris darwini</name>
    <dbReference type="NCBI Taxonomy" id="1538125"/>
    <lineage>
        <taxon>Eukaryota</taxon>
        <taxon>Metazoa</taxon>
        <taxon>Ecdysozoa</taxon>
        <taxon>Arthropoda</taxon>
        <taxon>Chelicerata</taxon>
        <taxon>Arachnida</taxon>
        <taxon>Araneae</taxon>
        <taxon>Araneomorphae</taxon>
        <taxon>Entelegynae</taxon>
        <taxon>Araneoidea</taxon>
        <taxon>Araneidae</taxon>
        <taxon>Caerostris</taxon>
    </lineage>
</organism>
<feature type="region of interest" description="Disordered" evidence="9">
    <location>
        <begin position="1434"/>
        <end position="1460"/>
    </location>
</feature>
<feature type="compositionally biased region" description="Acidic residues" evidence="9">
    <location>
        <begin position="337"/>
        <end position="346"/>
    </location>
</feature>
<reference evidence="11 12" key="1">
    <citation type="submission" date="2021-06" db="EMBL/GenBank/DDBJ databases">
        <title>Caerostris darwini draft genome.</title>
        <authorList>
            <person name="Kono N."/>
            <person name="Arakawa K."/>
        </authorList>
    </citation>
    <scope>NUCLEOTIDE SEQUENCE [LARGE SCALE GENOMIC DNA]</scope>
</reference>
<keyword evidence="8" id="KW-0175">Coiled coil</keyword>
<evidence type="ECO:0000256" key="6">
    <source>
        <dbReference type="ARBA" id="ARBA00023242"/>
    </source>
</evidence>
<evidence type="ECO:0000313" key="12">
    <source>
        <dbReference type="Proteomes" id="UP001054837"/>
    </source>
</evidence>
<evidence type="ECO:0000313" key="11">
    <source>
        <dbReference type="EMBL" id="GIY44963.1"/>
    </source>
</evidence>
<gene>
    <name evidence="11" type="primary">TAF1</name>
    <name evidence="11" type="ORF">CDAR_267131</name>
</gene>
<dbReference type="Pfam" id="PF00439">
    <property type="entry name" value="Bromodomain"/>
    <property type="match status" value="2"/>
</dbReference>
<evidence type="ECO:0000256" key="3">
    <source>
        <dbReference type="ARBA" id="ARBA00023015"/>
    </source>
</evidence>
<keyword evidence="5" id="KW-0804">Transcription</keyword>
<feature type="coiled-coil region" evidence="8">
    <location>
        <begin position="1030"/>
        <end position="1061"/>
    </location>
</feature>
<proteinExistence type="inferred from homology"/>
<dbReference type="GO" id="GO:0016251">
    <property type="term" value="F:RNA polymerase II general transcription initiation factor activity"/>
    <property type="evidence" value="ECO:0007669"/>
    <property type="project" value="InterPro"/>
</dbReference>
<dbReference type="Pfam" id="PF12157">
    <property type="entry name" value="DUF3591"/>
    <property type="match status" value="1"/>
</dbReference>